<comment type="caution">
    <text evidence="1">The sequence shown here is derived from an EMBL/GenBank/DDBJ whole genome shotgun (WGS) entry which is preliminary data.</text>
</comment>
<evidence type="ECO:0000313" key="1">
    <source>
        <dbReference type="EMBL" id="PVW11725.1"/>
    </source>
</evidence>
<dbReference type="AlphaFoldDB" id="A0A2U0HSA5"/>
<organism evidence="1 2">
    <name type="scientific">Marixanthomonas spongiae</name>
    <dbReference type="NCBI Taxonomy" id="2174845"/>
    <lineage>
        <taxon>Bacteria</taxon>
        <taxon>Pseudomonadati</taxon>
        <taxon>Bacteroidota</taxon>
        <taxon>Flavobacteriia</taxon>
        <taxon>Flavobacteriales</taxon>
        <taxon>Flavobacteriaceae</taxon>
        <taxon>Marixanthomonas</taxon>
    </lineage>
</organism>
<accession>A0A2U0HSA5</accession>
<sequence length="65" mass="7524">MSVFTDDVEKDVFKCKYGAFYDTRNKKDLKLQYTAIVGGFISVSILKKGKFVDTICMLKAWFEIE</sequence>
<protein>
    <submittedName>
        <fullName evidence="1">Uncharacterized protein</fullName>
    </submittedName>
</protein>
<evidence type="ECO:0000313" key="2">
    <source>
        <dbReference type="Proteomes" id="UP000245962"/>
    </source>
</evidence>
<proteinExistence type="predicted"/>
<dbReference type="EMBL" id="QEHR01000020">
    <property type="protein sequence ID" value="PVW11725.1"/>
    <property type="molecule type" value="Genomic_DNA"/>
</dbReference>
<keyword evidence="2" id="KW-1185">Reference proteome</keyword>
<reference evidence="1 2" key="1">
    <citation type="submission" date="2018-04" db="EMBL/GenBank/DDBJ databases">
        <title>Marixanthomonas spongiae HN-E44 sp. nov., isolated from a marine sponge.</title>
        <authorList>
            <person name="Luo L."/>
            <person name="Zhuang L."/>
        </authorList>
    </citation>
    <scope>NUCLEOTIDE SEQUENCE [LARGE SCALE GENOMIC DNA]</scope>
    <source>
        <strain evidence="1 2">HN-E44</strain>
    </source>
</reference>
<gene>
    <name evidence="1" type="ORF">DDV96_15620</name>
</gene>
<dbReference type="Proteomes" id="UP000245962">
    <property type="component" value="Unassembled WGS sequence"/>
</dbReference>
<name>A0A2U0HSA5_9FLAO</name>